<organism evidence="2 3">
    <name type="scientific">Trichinella murrelli</name>
    <dbReference type="NCBI Taxonomy" id="144512"/>
    <lineage>
        <taxon>Eukaryota</taxon>
        <taxon>Metazoa</taxon>
        <taxon>Ecdysozoa</taxon>
        <taxon>Nematoda</taxon>
        <taxon>Enoplea</taxon>
        <taxon>Dorylaimia</taxon>
        <taxon>Trichinellida</taxon>
        <taxon>Trichinellidae</taxon>
        <taxon>Trichinella</taxon>
    </lineage>
</organism>
<name>A0A0V0TNR0_9BILA</name>
<proteinExistence type="predicted"/>
<protein>
    <submittedName>
        <fullName evidence="2">Uncharacterized protein</fullName>
    </submittedName>
</protein>
<keyword evidence="1" id="KW-0812">Transmembrane</keyword>
<feature type="transmembrane region" description="Helical" evidence="1">
    <location>
        <begin position="69"/>
        <end position="88"/>
    </location>
</feature>
<dbReference type="AlphaFoldDB" id="A0A0V0TNR0"/>
<evidence type="ECO:0000256" key="1">
    <source>
        <dbReference type="SAM" id="Phobius"/>
    </source>
</evidence>
<dbReference type="Proteomes" id="UP000055048">
    <property type="component" value="Unassembled WGS sequence"/>
</dbReference>
<dbReference type="EMBL" id="JYDJ01000193">
    <property type="protein sequence ID" value="KRX40676.1"/>
    <property type="molecule type" value="Genomic_DNA"/>
</dbReference>
<evidence type="ECO:0000313" key="3">
    <source>
        <dbReference type="Proteomes" id="UP000055048"/>
    </source>
</evidence>
<keyword evidence="1" id="KW-1133">Transmembrane helix</keyword>
<keyword evidence="1" id="KW-0472">Membrane</keyword>
<comment type="caution">
    <text evidence="2">The sequence shown here is derived from an EMBL/GenBank/DDBJ whole genome shotgun (WGS) entry which is preliminary data.</text>
</comment>
<keyword evidence="3" id="KW-1185">Reference proteome</keyword>
<dbReference type="OrthoDB" id="10415909at2759"/>
<gene>
    <name evidence="2" type="ORF">T05_9205</name>
</gene>
<reference evidence="2 3" key="1">
    <citation type="submission" date="2015-01" db="EMBL/GenBank/DDBJ databases">
        <title>Evolution of Trichinella species and genotypes.</title>
        <authorList>
            <person name="Korhonen P.K."/>
            <person name="Edoardo P."/>
            <person name="Giuseppe L.R."/>
            <person name="Gasser R.B."/>
        </authorList>
    </citation>
    <scope>NUCLEOTIDE SEQUENCE [LARGE SCALE GENOMIC DNA]</scope>
    <source>
        <strain evidence="2">ISS417</strain>
    </source>
</reference>
<evidence type="ECO:0000313" key="2">
    <source>
        <dbReference type="EMBL" id="KRX40676.1"/>
    </source>
</evidence>
<sequence length="154" mass="17011">MCNATVTSSCIIGALNLRKRRCRLRSCKRAWLPVLRLAWLKSSGQALSINSWPLSTYNLTLRQLPAGSSWLFVTGLTNVVVVVVVSPVDLYSQQAATRFCYQKTPHLFGTAVALTGATFPNWSTISAQFSAHRRLCFAFPFINFVLLLQAGQAS</sequence>
<accession>A0A0V0TNR0</accession>